<dbReference type="Proteomes" id="UP001320706">
    <property type="component" value="Unassembled WGS sequence"/>
</dbReference>
<proteinExistence type="predicted"/>
<reference evidence="1" key="1">
    <citation type="submission" date="2024-02" db="EMBL/GenBank/DDBJ databases">
        <title>Metagenome Assembled Genome of Zalaria obscura JY119.</title>
        <authorList>
            <person name="Vighnesh L."/>
            <person name="Jagadeeshwari U."/>
            <person name="Venkata Ramana C."/>
            <person name="Sasikala C."/>
        </authorList>
    </citation>
    <scope>NUCLEOTIDE SEQUENCE</scope>
    <source>
        <strain evidence="1">JY119</strain>
    </source>
</reference>
<keyword evidence="2" id="KW-1185">Reference proteome</keyword>
<evidence type="ECO:0000313" key="2">
    <source>
        <dbReference type="Proteomes" id="UP001320706"/>
    </source>
</evidence>
<dbReference type="EMBL" id="JAMKPW020000044">
    <property type="protein sequence ID" value="KAK8192607.1"/>
    <property type="molecule type" value="Genomic_DNA"/>
</dbReference>
<gene>
    <name evidence="1" type="ORF">M8818_007777</name>
</gene>
<organism evidence="1 2">
    <name type="scientific">Zalaria obscura</name>
    <dbReference type="NCBI Taxonomy" id="2024903"/>
    <lineage>
        <taxon>Eukaryota</taxon>
        <taxon>Fungi</taxon>
        <taxon>Dikarya</taxon>
        <taxon>Ascomycota</taxon>
        <taxon>Pezizomycotina</taxon>
        <taxon>Dothideomycetes</taxon>
        <taxon>Dothideomycetidae</taxon>
        <taxon>Dothideales</taxon>
        <taxon>Zalariaceae</taxon>
        <taxon>Zalaria</taxon>
    </lineage>
</organism>
<accession>A0ACC3S443</accession>
<evidence type="ECO:0000313" key="1">
    <source>
        <dbReference type="EMBL" id="KAK8192607.1"/>
    </source>
</evidence>
<comment type="caution">
    <text evidence="1">The sequence shown here is derived from an EMBL/GenBank/DDBJ whole genome shotgun (WGS) entry which is preliminary data.</text>
</comment>
<name>A0ACC3S443_9PEZI</name>
<sequence>MTSAISPAQNPANAANSATAAASSSSGTSSPLTAVPAQQPRPSYASATKTFSPAPTGSNAPVQHGKSESSTPVNGKNSMAAPPVAGGSAVVNSNINGVQGDHGRKASVVISASGASGNLPNGGPVGQSGSRPNISFGSMNQTQGSPAIASSQPYQSQAPSLSTPNPRITSPAHSPSPIPQPAASGGKPPAMQGQSNGLSFGSMGAENGDQSNRGPVPHNPHTPSAQPIHLRRESSQSAHSDMSGAGMPNMRGNFVPTGRGRGFSPYSPHQNFRQLPNQSRGPPNMPPQFQSQAGMGSPYGRGRGSPAMMPAQPHMPQGMPGQPQMQYGGYPAQHLNAPHQAMYTMDNYNPYAGFYNPYYPQQGQFQPAPPSPRPGQFQPPYGVPPTHMQPQYNQPMSRSPSQISERPGSSLGPQPTPSGASNGSQGTHTPAPSTPAPQSSNFQIPKPKSKAIVIKNDKGEEVSFQKPSPSPAPVAQPQSPAIVSSTPPPRTPSTPSQAQNKPPPSKADAEATKNAFQEQVKRQMEAAKAKEEEAKKAEQQKSDAETKEKVDAEAKATQEKADADAKATKEKAAAEAAKEAESKKAAEKAEQAEKDAADKAASEKAAAEKETADKAKAEEEDEEARKKREEEEWIAELEAQEKEEEERERAYAEKKAKAAEEQKKRDAEAAANADEEMKRLEREAEERELAKEKERDGKVDDDSAEAKAEREKLFASLKKPTLGPGATSGTETPASDVSEDQAAAPAKAAGQKPKPGPLKLETNKPVEPAQPTAGMQALKSARVLDLANEEVKYPSGFASPNPALNQAAKRGGRGYDKAFLLQFQEVFKEKPTVDWDQRVKDTLGDGDAARATPGGRTPSSMGGRQPSNRGGAFPSGPMGSFGGGGGGGRTLPPGTTSQDRFLASQSSSGRPGMGNPMASFANRPGGFPMGGAQPMSRTNSLQAMPGAGPGSPRSATGRGGRGSRRGPSERGMSKREEEQQAKSMPLTAGLDLKPLEKSQTGWKPMSLGQAAPAGPDPSGNMAPDMVQRKVKAALNKMTPENFEKISDQIMEIANQSKKESDGRTLRQVIQLTFEKACDEAHWAGMYARFCQKMLTSMSTEILDENVRDKSGQPVVGGALFRKYLLNRCQEEFERGWEANLPEKPEGDSQEAALLSDEYYIAAAAKRRGLGLIQFIGELYKLSMLTIRIMHQCVMRLLNFEGQPDESAVENLCRLLKTVGATMDANEQGAPLVNAYFERISSVLDNNKDMPSRPRFMLMDVIDLRRKGWRSKDDQKGPKTIQQIHEEAQAAAAAAEIERAKTQRGGPGGRMPMGRGDARNFSGGMPPPDYPRNQVGMDDLRKLQNRGASNRQASQGLGPNLGPSSLFSSRSGSGRKGLGPPRDGESSGPASRTGTPPAGGKKEETSKHVNAFSALAGLDGSESAEHNSPPSEAGSPPVAKATPSIDTTVESKTEEEGA</sequence>
<protein>
    <submittedName>
        <fullName evidence="1">Uncharacterized protein</fullName>
    </submittedName>
</protein>